<gene>
    <name evidence="8" type="ORF">PECUL_23A032742</name>
</gene>
<accession>A0AAD1REK9</accession>
<dbReference type="InterPro" id="IPR015425">
    <property type="entry name" value="FH2_Formin"/>
</dbReference>
<dbReference type="Pfam" id="PF02181">
    <property type="entry name" value="FH2"/>
    <property type="match status" value="1"/>
</dbReference>
<comment type="similarity">
    <text evidence="2">Belongs to the formin homology family. Cappuccino subfamily.</text>
</comment>
<dbReference type="PANTHER" id="PTHR45920:SF7">
    <property type="entry name" value="FORMIN-G"/>
    <property type="match status" value="1"/>
</dbReference>
<comment type="subcellular location">
    <subcellularLocation>
        <location evidence="1">Nucleus</location>
    </subcellularLocation>
</comment>
<proteinExistence type="inferred from homology"/>
<feature type="compositionally biased region" description="Polar residues" evidence="6">
    <location>
        <begin position="573"/>
        <end position="587"/>
    </location>
</feature>
<evidence type="ECO:0000256" key="5">
    <source>
        <dbReference type="SAM" id="Coils"/>
    </source>
</evidence>
<dbReference type="GO" id="GO:0005856">
    <property type="term" value="C:cytoskeleton"/>
    <property type="evidence" value="ECO:0007669"/>
    <property type="project" value="TreeGrafter"/>
</dbReference>
<dbReference type="EMBL" id="OW240913">
    <property type="protein sequence ID" value="CAH2251233.1"/>
    <property type="molecule type" value="Genomic_DNA"/>
</dbReference>
<keyword evidence="9" id="KW-1185">Reference proteome</keyword>
<feature type="compositionally biased region" description="Low complexity" evidence="6">
    <location>
        <begin position="1080"/>
        <end position="1089"/>
    </location>
</feature>
<feature type="coiled-coil region" evidence="5">
    <location>
        <begin position="732"/>
        <end position="759"/>
    </location>
</feature>
<evidence type="ECO:0000256" key="2">
    <source>
        <dbReference type="ARBA" id="ARBA00005271"/>
    </source>
</evidence>
<feature type="domain" description="FH2" evidence="7">
    <location>
        <begin position="1153"/>
        <end position="1568"/>
    </location>
</feature>
<dbReference type="GO" id="GO:0030866">
    <property type="term" value="P:cortical actin cytoskeleton organization"/>
    <property type="evidence" value="ECO:0007669"/>
    <property type="project" value="TreeGrafter"/>
</dbReference>
<dbReference type="PANTHER" id="PTHR45920">
    <property type="entry name" value="FORMIN HOMOLOGY 2 DOMAIN CONTAINING, ISOFORM I"/>
    <property type="match status" value="1"/>
</dbReference>
<feature type="compositionally biased region" description="Polar residues" evidence="6">
    <location>
        <begin position="489"/>
        <end position="507"/>
    </location>
</feature>
<dbReference type="FunFam" id="1.20.58.2220:FF:000005">
    <property type="entry name" value="Formin 1"/>
    <property type="match status" value="1"/>
</dbReference>
<dbReference type="GO" id="GO:0051015">
    <property type="term" value="F:actin filament binding"/>
    <property type="evidence" value="ECO:0007669"/>
    <property type="project" value="TreeGrafter"/>
</dbReference>
<feature type="region of interest" description="Disordered" evidence="6">
    <location>
        <begin position="489"/>
        <end position="529"/>
    </location>
</feature>
<feature type="region of interest" description="Disordered" evidence="6">
    <location>
        <begin position="563"/>
        <end position="587"/>
    </location>
</feature>
<dbReference type="SUPFAM" id="SSF101447">
    <property type="entry name" value="Formin homology 2 domain (FH2 domain)"/>
    <property type="match status" value="1"/>
</dbReference>
<feature type="compositionally biased region" description="Pro residues" evidence="6">
    <location>
        <begin position="1038"/>
        <end position="1051"/>
    </location>
</feature>
<evidence type="ECO:0000313" key="9">
    <source>
        <dbReference type="Proteomes" id="UP001295444"/>
    </source>
</evidence>
<feature type="compositionally biased region" description="Basic residues" evidence="6">
    <location>
        <begin position="141"/>
        <end position="159"/>
    </location>
</feature>
<name>A0AAD1REK9_PELCU</name>
<dbReference type="GO" id="GO:0005634">
    <property type="term" value="C:nucleus"/>
    <property type="evidence" value="ECO:0007669"/>
    <property type="project" value="UniProtKB-SubCell"/>
</dbReference>
<evidence type="ECO:0000256" key="1">
    <source>
        <dbReference type="ARBA" id="ARBA00004123"/>
    </source>
</evidence>
<sequence length="1592" mass="175550">MQTKHTFENLTPVVESFFLAPHFHYTPVSYPPTIKQQQLYHKQPLEGAICKVQDRTEHVTCEKAASNSLCTQAADGKETQQTIASLPICKKKARWSWNEFYSKNFRLLRKMGNQDGKLKKSSGDVQDGSEARPINGEHTKKGVRRALGKRGEHHGKKKSKSESKASVFSNLRIRKTLSKAKDGTCDSKEDVLGSQALQIEELDSACSVATKTPDLSLSADEGGLSDTDVDHFEIPHDIPAAALPIGEAQEGQRTSSGSDTDIYSFHSATEHDDLLSDIQQAIKLQHSQQEAVGSDANLLLSKLVGGSLGSSSTVLLDAVENVDQGLCNLISPLTEEPVHLIGSSASHHPNVLQELSYRESPNTAVANGEVATELNLPFPRSFRAEDETVQVSDAAEGLEIDTFTLQAVGLPTTSGDATISNSVSENDLGDPVWGPEETDGLFTESRTHKAEVLGSAVIGAQRRQAALSNNAGVKPYPPINPCYIKTTTRQLSSPNHSPFASPSNSPQFHRKQGQLLKQGSIMTRKQRSCSLAGNISRSADWTEELKNRQNKDLRNGSLTDFLGHGANGKMNGAESQPSVSRKSSTAQVSTMSLPNVFTGRTLLEKLFSQQTNAPEEAEKLCTQIIALGLLLPFSDCFREQCSKSAPQIPSTFNDQDQLYTWAAVSQPTHSLDYLEGHFPHRVQTPWPPVSKPADAETVPERMPEIELKTKIQENEQITLNHHKDELKCTLITEEHANIIQQLEQTIEDLRTKLAEHEKQCIDLNICRDHNQDQNGVCSALFTGADNGQHMTAKQSVEVKSVQTSPIEQYSMKKVPFFCALPQPTDREIREKSTKIPSALDIQSHFTYYSELSVVLSPKPNSLQFDPRCFSDAASQCTEHSLEETMPLLPASPSTHIATSAAHMESITSSDSKAHIGEIPRILSPSLSCSNNLLPLSPLTNSPANIAIPFVSDQTEMPPPDMHIPCPPPLPSHLCIGTLQSLPPPPPPLPTGMGFHSLYPLPPPPPPPPPPFNHSIFGSGIPPPPPLPPRMGDITSNIAPPPPPPPPPPPLPLGMGAGSVSPFMINSQPPPPPPLPVAFGGSSAQSSISSLPPPPPPPPLPLSGQIPAPPTLLTSQMQGSVQLAFASAPVPGYLTPPLPTGLFAMGFTQDKGNRKAAIEPSKPMKPLYWTRIELHGRRDPSVPLVWEAVSEPKVDFHELETLFSKTAVKERKKPISDTITKTKTKQVVKLLSNKRSQAVGILMSSLHLDMKDIQHAVLKMDYSVVDLETLQALYENRAVSEEQEKIEKHVKASKNKDHSKPLDKPEQFLYELTTIPNFSERVFCILLHSTISENIGSIHRKLELIKKVCGALREDPAVLRVLGLVLAFGNYMNGGNRTRGQADGFALDILPKLKDVKSNDNTRNLLSYIVSYYLRHFDENAGKEECVFTLPEPHDLFQVSQMKFDDFQKDLRKIKKDLLACETEAAKVYQKSLEEHLQPFRDNMEEFLVKAKVEHEYAETFLAEVHSRFLETAAYFCVKPKLGEKEVSPHSFFSIWHEFSTDFKDCWKKENKVILQERLREAEEVYKQKKEKSLIIVKPKHESGIKAKLSLRS</sequence>
<feature type="compositionally biased region" description="Pro residues" evidence="6">
    <location>
        <begin position="999"/>
        <end position="1011"/>
    </location>
</feature>
<dbReference type="InterPro" id="IPR042201">
    <property type="entry name" value="FH2_Formin_sf"/>
</dbReference>
<evidence type="ECO:0000313" key="8">
    <source>
        <dbReference type="EMBL" id="CAH2251233.1"/>
    </source>
</evidence>
<evidence type="ECO:0000256" key="6">
    <source>
        <dbReference type="SAM" id="MobiDB-lite"/>
    </source>
</evidence>
<dbReference type="GO" id="GO:0005737">
    <property type="term" value="C:cytoplasm"/>
    <property type="evidence" value="ECO:0007669"/>
    <property type="project" value="TreeGrafter"/>
</dbReference>
<feature type="compositionally biased region" description="Polar residues" evidence="6">
    <location>
        <begin position="515"/>
        <end position="529"/>
    </location>
</feature>
<protein>
    <recommendedName>
        <fullName evidence="7">FH2 domain-containing protein</fullName>
    </recommendedName>
</protein>
<evidence type="ECO:0000259" key="7">
    <source>
        <dbReference type="PROSITE" id="PS51444"/>
    </source>
</evidence>
<dbReference type="Proteomes" id="UP001295444">
    <property type="component" value="Chromosome 02"/>
</dbReference>
<dbReference type="Gene3D" id="1.20.58.2220">
    <property type="entry name" value="Formin, FH2 domain"/>
    <property type="match status" value="1"/>
</dbReference>
<feature type="region of interest" description="Disordered" evidence="6">
    <location>
        <begin position="999"/>
        <end position="1106"/>
    </location>
</feature>
<dbReference type="PROSITE" id="PS51444">
    <property type="entry name" value="FH2"/>
    <property type="match status" value="1"/>
</dbReference>
<evidence type="ECO:0000256" key="3">
    <source>
        <dbReference type="ARBA" id="ARBA00023054"/>
    </source>
</evidence>
<dbReference type="SMART" id="SM00498">
    <property type="entry name" value="FH2"/>
    <property type="match status" value="1"/>
</dbReference>
<feature type="region of interest" description="Disordered" evidence="6">
    <location>
        <begin position="114"/>
        <end position="166"/>
    </location>
</feature>
<evidence type="ECO:0000256" key="4">
    <source>
        <dbReference type="ARBA" id="ARBA00023242"/>
    </source>
</evidence>
<feature type="compositionally biased region" description="Pro residues" evidence="6">
    <location>
        <begin position="1090"/>
        <end position="1100"/>
    </location>
</feature>
<reference evidence="8" key="1">
    <citation type="submission" date="2022-03" db="EMBL/GenBank/DDBJ databases">
        <authorList>
            <person name="Alioto T."/>
            <person name="Alioto T."/>
            <person name="Gomez Garrido J."/>
        </authorList>
    </citation>
    <scope>NUCLEOTIDE SEQUENCE</scope>
</reference>
<keyword evidence="4" id="KW-0539">Nucleus</keyword>
<organism evidence="8 9">
    <name type="scientific">Pelobates cultripes</name>
    <name type="common">Western spadefoot toad</name>
    <dbReference type="NCBI Taxonomy" id="61616"/>
    <lineage>
        <taxon>Eukaryota</taxon>
        <taxon>Metazoa</taxon>
        <taxon>Chordata</taxon>
        <taxon>Craniata</taxon>
        <taxon>Vertebrata</taxon>
        <taxon>Euteleostomi</taxon>
        <taxon>Amphibia</taxon>
        <taxon>Batrachia</taxon>
        <taxon>Anura</taxon>
        <taxon>Pelobatoidea</taxon>
        <taxon>Pelobatidae</taxon>
        <taxon>Pelobates</taxon>
    </lineage>
</organism>
<keyword evidence="3 5" id="KW-0175">Coiled coil</keyword>